<dbReference type="AlphaFoldDB" id="A0A976IM56"/>
<evidence type="ECO:0000313" key="10">
    <source>
        <dbReference type="EMBL" id="TDH74311.1"/>
    </source>
</evidence>
<organism evidence="10 11">
    <name type="scientific">Bremia lactucae</name>
    <name type="common">Lettuce downy mildew</name>
    <dbReference type="NCBI Taxonomy" id="4779"/>
    <lineage>
        <taxon>Eukaryota</taxon>
        <taxon>Sar</taxon>
        <taxon>Stramenopiles</taxon>
        <taxon>Oomycota</taxon>
        <taxon>Peronosporomycetes</taxon>
        <taxon>Peronosporales</taxon>
        <taxon>Peronosporaceae</taxon>
        <taxon>Bremia</taxon>
    </lineage>
</organism>
<dbReference type="EMBL" id="SHOA02000016">
    <property type="protein sequence ID" value="TDH68596.1"/>
    <property type="molecule type" value="Genomic_DNA"/>
</dbReference>
<sequence>METRSEKNNAILNREQRTATDEMVDVLESEVPSSKPPLMEEGKDGEKKPTGENNERRTLVGWRWSQNTERVHRRQ</sequence>
<evidence type="ECO:0000313" key="8">
    <source>
        <dbReference type="EMBL" id="TDH73522.1"/>
    </source>
</evidence>
<dbReference type="KEGG" id="blac:94346734"/>
<evidence type="ECO:0000313" key="6">
    <source>
        <dbReference type="EMBL" id="TDH71354.1"/>
    </source>
</evidence>
<proteinExistence type="predicted"/>
<reference evidence="10" key="2">
    <citation type="submission" date="2021-07" db="EMBL/GenBank/DDBJ databases">
        <authorList>
            <person name="Fletcher K."/>
        </authorList>
    </citation>
    <scope>NUCLEOTIDE SEQUENCE</scope>
    <source>
        <strain evidence="10">SF5</strain>
    </source>
</reference>
<dbReference type="RefSeq" id="XP_067823634.1">
    <property type="nucleotide sequence ID" value="XM_067961063.1"/>
</dbReference>
<name>A0A976IM56_BRELC</name>
<dbReference type="EMBL" id="SHOA02000006">
    <property type="protein sequence ID" value="TDH66813.1"/>
    <property type="molecule type" value="Genomic_DNA"/>
</dbReference>
<dbReference type="EMBL" id="SHOA02000004">
    <property type="protein sequence ID" value="TDH71317.1"/>
    <property type="molecule type" value="Genomic_DNA"/>
</dbReference>
<evidence type="ECO:0000313" key="11">
    <source>
        <dbReference type="Proteomes" id="UP000294530"/>
    </source>
</evidence>
<reference evidence="10 11" key="1">
    <citation type="journal article" date="2021" name="Genome Biol.">
        <title>AFLAP: assembly-free linkage analysis pipeline using k-mers from genome sequencing data.</title>
        <authorList>
            <person name="Fletcher K."/>
            <person name="Zhang L."/>
            <person name="Gil J."/>
            <person name="Han R."/>
            <person name="Cavanaugh K."/>
            <person name="Michelmore R."/>
        </authorList>
    </citation>
    <scope>NUCLEOTIDE SEQUENCE [LARGE SCALE GENOMIC DNA]</scope>
    <source>
        <strain evidence="10 11">SF5</strain>
    </source>
</reference>
<dbReference type="EMBL" id="SHOA02000028">
    <property type="protein sequence ID" value="TDH74136.1"/>
    <property type="molecule type" value="Genomic_DNA"/>
</dbReference>
<dbReference type="GeneID" id="94346734"/>
<accession>A0A976IM56</accession>
<dbReference type="EMBL" id="SHOA02000003">
    <property type="protein sequence ID" value="TDH71354.1"/>
    <property type="molecule type" value="Genomic_DNA"/>
</dbReference>
<evidence type="ECO:0000256" key="1">
    <source>
        <dbReference type="SAM" id="MobiDB-lite"/>
    </source>
</evidence>
<feature type="region of interest" description="Disordered" evidence="1">
    <location>
        <begin position="1"/>
        <end position="75"/>
    </location>
</feature>
<gene>
    <name evidence="9" type="ORF">CCR75_002966</name>
    <name evidence="4" type="ORF">CCR75_003586</name>
    <name evidence="7" type="ORF">CCR75_004408</name>
    <name evidence="5" type="ORF">CCR75_005742</name>
    <name evidence="8" type="ORF">CCR75_007031</name>
    <name evidence="6" type="ORF">CCR75_008359</name>
    <name evidence="10" type="ORF">CCR75_009139</name>
    <name evidence="3" type="ORF">CCR75_009366</name>
    <name evidence="2" type="ORF">CCR75_009477</name>
</gene>
<evidence type="ECO:0000313" key="4">
    <source>
        <dbReference type="EMBL" id="TDH68596.1"/>
    </source>
</evidence>
<keyword evidence="11" id="KW-1185">Reference proteome</keyword>
<evidence type="ECO:0000313" key="7">
    <source>
        <dbReference type="EMBL" id="TDH71552.1"/>
    </source>
</evidence>
<dbReference type="EMBL" id="SHOA02000061">
    <property type="protein sequence ID" value="TDH73522.1"/>
    <property type="molecule type" value="Genomic_DNA"/>
</dbReference>
<evidence type="ECO:0000313" key="5">
    <source>
        <dbReference type="EMBL" id="TDH71317.1"/>
    </source>
</evidence>
<evidence type="ECO:0000313" key="2">
    <source>
        <dbReference type="EMBL" id="TDH66813.1"/>
    </source>
</evidence>
<evidence type="ECO:0000313" key="3">
    <source>
        <dbReference type="EMBL" id="TDH67165.1"/>
    </source>
</evidence>
<comment type="caution">
    <text evidence="10">The sequence shown here is derived from an EMBL/GenBank/DDBJ whole genome shotgun (WGS) entry which is preliminary data.</text>
</comment>
<dbReference type="EMBL" id="SHOA02000030">
    <property type="protein sequence ID" value="TDH67165.1"/>
    <property type="molecule type" value="Genomic_DNA"/>
</dbReference>
<feature type="compositionally biased region" description="Basic and acidic residues" evidence="1">
    <location>
        <begin position="38"/>
        <end position="58"/>
    </location>
</feature>
<evidence type="ECO:0000313" key="9">
    <source>
        <dbReference type="EMBL" id="TDH74136.1"/>
    </source>
</evidence>
<protein>
    <submittedName>
        <fullName evidence="10">Uncharacterized protein</fullName>
    </submittedName>
</protein>
<dbReference type="EMBL" id="SHOA02000015">
    <property type="protein sequence ID" value="TDH71552.1"/>
    <property type="molecule type" value="Genomic_DNA"/>
</dbReference>
<dbReference type="EMBL" id="SHOA02000013">
    <property type="protein sequence ID" value="TDH74311.1"/>
    <property type="molecule type" value="Genomic_DNA"/>
</dbReference>
<dbReference type="Proteomes" id="UP000294530">
    <property type="component" value="Unassembled WGS sequence"/>
</dbReference>